<protein>
    <recommendedName>
        <fullName evidence="4">Tungstate transport system substrate-binding protein</fullName>
    </recommendedName>
</protein>
<dbReference type="PANTHER" id="PTHR37945:SF1">
    <property type="entry name" value="EXTRACELLULAR TUNGSTATE BINDING PROTEIN"/>
    <property type="match status" value="1"/>
</dbReference>
<keyword evidence="1" id="KW-0732">Signal</keyword>
<sequence length="198" mass="20995">MLVGLCLGAWWGMPAQAAETLKVAVIGGVKMSGVWDRLAPRLEAATGVRAEVVSAANKDGVVPDFAAGRADLLLIHGGRESYALEGAGLVGRQRVWGYNEHVVVGPLEDPAGVKGAADGSEAFRRIEKARAPFFAAGNQGSHEIVQHLWEAMGLPPAADWMVLDDTERPPQVLQLAMKRRACILVGALPVAFGQLQGR</sequence>
<gene>
    <name evidence="2" type="ORF">C7389_1292</name>
</gene>
<evidence type="ECO:0000256" key="1">
    <source>
        <dbReference type="SAM" id="SignalP"/>
    </source>
</evidence>
<dbReference type="InterPro" id="IPR052738">
    <property type="entry name" value="ABC-Tungstate_binding"/>
</dbReference>
<feature type="chain" id="PRO_5020678563" description="Tungstate transport system substrate-binding protein" evidence="1">
    <location>
        <begin position="18"/>
        <end position="198"/>
    </location>
</feature>
<accession>A0A4R6DMK1</accession>
<keyword evidence="3" id="KW-1185">Reference proteome</keyword>
<dbReference type="Proteomes" id="UP000295129">
    <property type="component" value="Unassembled WGS sequence"/>
</dbReference>
<dbReference type="SUPFAM" id="SSF53850">
    <property type="entry name" value="Periplasmic binding protein-like II"/>
    <property type="match status" value="1"/>
</dbReference>
<organism evidence="2 3">
    <name type="scientific">Azoarcus indigens</name>
    <dbReference type="NCBI Taxonomy" id="29545"/>
    <lineage>
        <taxon>Bacteria</taxon>
        <taxon>Pseudomonadati</taxon>
        <taxon>Pseudomonadota</taxon>
        <taxon>Betaproteobacteria</taxon>
        <taxon>Rhodocyclales</taxon>
        <taxon>Zoogloeaceae</taxon>
        <taxon>Azoarcus</taxon>
    </lineage>
</organism>
<name>A0A4R6DMK1_9RHOO</name>
<dbReference type="Gene3D" id="3.40.190.10">
    <property type="entry name" value="Periplasmic binding protein-like II"/>
    <property type="match status" value="1"/>
</dbReference>
<dbReference type="RefSeq" id="WP_133594827.1">
    <property type="nucleotide sequence ID" value="NZ_SNVV01000029.1"/>
</dbReference>
<reference evidence="2 3" key="1">
    <citation type="submission" date="2019-03" db="EMBL/GenBank/DDBJ databases">
        <title>Genomic Encyclopedia of Type Strains, Phase IV (KMG-IV): sequencing the most valuable type-strain genomes for metagenomic binning, comparative biology and taxonomic classification.</title>
        <authorList>
            <person name="Goeker M."/>
        </authorList>
    </citation>
    <scope>NUCLEOTIDE SEQUENCE [LARGE SCALE GENOMIC DNA]</scope>
    <source>
        <strain evidence="2 3">DSM 12121</strain>
    </source>
</reference>
<evidence type="ECO:0000313" key="2">
    <source>
        <dbReference type="EMBL" id="TDN45549.1"/>
    </source>
</evidence>
<evidence type="ECO:0008006" key="4">
    <source>
        <dbReference type="Google" id="ProtNLM"/>
    </source>
</evidence>
<dbReference type="OrthoDB" id="186379at2"/>
<proteinExistence type="predicted"/>
<dbReference type="AlphaFoldDB" id="A0A4R6DMK1"/>
<dbReference type="EMBL" id="SNVV01000029">
    <property type="protein sequence ID" value="TDN45549.1"/>
    <property type="molecule type" value="Genomic_DNA"/>
</dbReference>
<dbReference type="PANTHER" id="PTHR37945">
    <property type="entry name" value="EXTRACELLULAR TUNGSTATE BINDING PROTEIN"/>
    <property type="match status" value="1"/>
</dbReference>
<feature type="signal peptide" evidence="1">
    <location>
        <begin position="1"/>
        <end position="17"/>
    </location>
</feature>
<evidence type="ECO:0000313" key="3">
    <source>
        <dbReference type="Proteomes" id="UP000295129"/>
    </source>
</evidence>
<comment type="caution">
    <text evidence="2">The sequence shown here is derived from an EMBL/GenBank/DDBJ whole genome shotgun (WGS) entry which is preliminary data.</text>
</comment>